<name>A0A371CWU1_9APHY</name>
<sequence length="237" mass="26516">MAAVCSDESTLLLAGEKPLGDFQDLDIEVKPLPYRNIPRAVDGDFKAFANNSMQRYLKDAENSRVHHVLKWIDSVVRFTDAVKRGKIITVDRGDAVLLYGVPGNNTEKPPFSWIVSLLGLLGSRELRKRRKEIIAKSHALLEAAIGERVDELFEVQRLATVPAKQGRGYATALISVVHDLADAQGRATYVFTGDTWKFYESVGYKLVGEDWFGNDNPKYHGPPGPIRLMLREPQPLK</sequence>
<dbReference type="PROSITE" id="PS51186">
    <property type="entry name" value="GNAT"/>
    <property type="match status" value="1"/>
</dbReference>
<evidence type="ECO:0000259" key="1">
    <source>
        <dbReference type="PROSITE" id="PS51186"/>
    </source>
</evidence>
<dbReference type="InterPro" id="IPR016181">
    <property type="entry name" value="Acyl_CoA_acyltransferase"/>
</dbReference>
<protein>
    <recommendedName>
        <fullName evidence="1">N-acetyltransferase domain-containing protein</fullName>
    </recommendedName>
</protein>
<dbReference type="GO" id="GO:0016747">
    <property type="term" value="F:acyltransferase activity, transferring groups other than amino-acyl groups"/>
    <property type="evidence" value="ECO:0007669"/>
    <property type="project" value="InterPro"/>
</dbReference>
<accession>A0A371CWU1</accession>
<dbReference type="CDD" id="cd04301">
    <property type="entry name" value="NAT_SF"/>
    <property type="match status" value="1"/>
</dbReference>
<reference evidence="2 3" key="1">
    <citation type="journal article" date="2018" name="Biotechnol. Biofuels">
        <title>Integrative visual omics of the white-rot fungus Polyporus brumalis exposes the biotechnological potential of its oxidative enzymes for delignifying raw plant biomass.</title>
        <authorList>
            <person name="Miyauchi S."/>
            <person name="Rancon A."/>
            <person name="Drula E."/>
            <person name="Hage H."/>
            <person name="Chaduli D."/>
            <person name="Favel A."/>
            <person name="Grisel S."/>
            <person name="Henrissat B."/>
            <person name="Herpoel-Gimbert I."/>
            <person name="Ruiz-Duenas F.J."/>
            <person name="Chevret D."/>
            <person name="Hainaut M."/>
            <person name="Lin J."/>
            <person name="Wang M."/>
            <person name="Pangilinan J."/>
            <person name="Lipzen A."/>
            <person name="Lesage-Meessen L."/>
            <person name="Navarro D."/>
            <person name="Riley R."/>
            <person name="Grigoriev I.V."/>
            <person name="Zhou S."/>
            <person name="Raouche S."/>
            <person name="Rosso M.N."/>
        </authorList>
    </citation>
    <scope>NUCLEOTIDE SEQUENCE [LARGE SCALE GENOMIC DNA]</scope>
    <source>
        <strain evidence="2 3">BRFM 1820</strain>
    </source>
</reference>
<gene>
    <name evidence="2" type="ORF">OH76DRAFT_1408834</name>
</gene>
<dbReference type="Gene3D" id="3.40.630.30">
    <property type="match status" value="1"/>
</dbReference>
<organism evidence="2 3">
    <name type="scientific">Lentinus brumalis</name>
    <dbReference type="NCBI Taxonomy" id="2498619"/>
    <lineage>
        <taxon>Eukaryota</taxon>
        <taxon>Fungi</taxon>
        <taxon>Dikarya</taxon>
        <taxon>Basidiomycota</taxon>
        <taxon>Agaricomycotina</taxon>
        <taxon>Agaricomycetes</taxon>
        <taxon>Polyporales</taxon>
        <taxon>Polyporaceae</taxon>
        <taxon>Lentinus</taxon>
    </lineage>
</organism>
<dbReference type="STRING" id="139420.A0A371CWU1"/>
<dbReference type="OrthoDB" id="2744543at2759"/>
<dbReference type="Proteomes" id="UP000256964">
    <property type="component" value="Unassembled WGS sequence"/>
</dbReference>
<evidence type="ECO:0000313" key="3">
    <source>
        <dbReference type="Proteomes" id="UP000256964"/>
    </source>
</evidence>
<dbReference type="SUPFAM" id="SSF55729">
    <property type="entry name" value="Acyl-CoA N-acyltransferases (Nat)"/>
    <property type="match status" value="1"/>
</dbReference>
<dbReference type="EMBL" id="KZ857446">
    <property type="protein sequence ID" value="RDX44754.1"/>
    <property type="molecule type" value="Genomic_DNA"/>
</dbReference>
<feature type="domain" description="N-acetyltransferase" evidence="1">
    <location>
        <begin position="85"/>
        <end position="237"/>
    </location>
</feature>
<proteinExistence type="predicted"/>
<dbReference type="InterPro" id="IPR000182">
    <property type="entry name" value="GNAT_dom"/>
</dbReference>
<evidence type="ECO:0000313" key="2">
    <source>
        <dbReference type="EMBL" id="RDX44754.1"/>
    </source>
</evidence>
<keyword evidence="3" id="KW-1185">Reference proteome</keyword>
<dbReference type="AlphaFoldDB" id="A0A371CWU1"/>